<reference evidence="3 4" key="1">
    <citation type="journal article" date="2016" name="Front. Microbiol.">
        <title>Genome and transcriptome sequences reveal the specific parasitism of the nematophagous Purpureocillium lilacinum 36-1.</title>
        <authorList>
            <person name="Xie J."/>
            <person name="Li S."/>
            <person name="Mo C."/>
            <person name="Xiao X."/>
            <person name="Peng D."/>
            <person name="Wang G."/>
            <person name="Xiao Y."/>
        </authorList>
    </citation>
    <scope>NUCLEOTIDE SEQUENCE [LARGE SCALE GENOMIC DNA]</scope>
    <source>
        <strain evidence="3 4">36-1</strain>
    </source>
</reference>
<feature type="compositionally biased region" description="Gly residues" evidence="1">
    <location>
        <begin position="176"/>
        <end position="201"/>
    </location>
</feature>
<dbReference type="AlphaFoldDB" id="A0A2U3EQJ4"/>
<evidence type="ECO:0000256" key="2">
    <source>
        <dbReference type="SAM" id="SignalP"/>
    </source>
</evidence>
<feature type="compositionally biased region" description="Gly residues" evidence="1">
    <location>
        <begin position="110"/>
        <end position="123"/>
    </location>
</feature>
<accession>A0A2U3EQJ4</accession>
<protein>
    <recommendedName>
        <fullName evidence="5">Collagen triple helix repeat protein</fullName>
    </recommendedName>
</protein>
<evidence type="ECO:0000313" key="4">
    <source>
        <dbReference type="Proteomes" id="UP000245956"/>
    </source>
</evidence>
<keyword evidence="2" id="KW-0732">Signal</keyword>
<evidence type="ECO:0008006" key="5">
    <source>
        <dbReference type="Google" id="ProtNLM"/>
    </source>
</evidence>
<feature type="region of interest" description="Disordered" evidence="1">
    <location>
        <begin position="51"/>
        <end position="222"/>
    </location>
</feature>
<organism evidence="3 4">
    <name type="scientific">Purpureocillium lilacinum</name>
    <name type="common">Paecilomyces lilacinus</name>
    <dbReference type="NCBI Taxonomy" id="33203"/>
    <lineage>
        <taxon>Eukaryota</taxon>
        <taxon>Fungi</taxon>
        <taxon>Dikarya</taxon>
        <taxon>Ascomycota</taxon>
        <taxon>Pezizomycotina</taxon>
        <taxon>Sordariomycetes</taxon>
        <taxon>Hypocreomycetidae</taxon>
        <taxon>Hypocreales</taxon>
        <taxon>Ophiocordycipitaceae</taxon>
        <taxon>Purpureocillium</taxon>
    </lineage>
</organism>
<evidence type="ECO:0000313" key="3">
    <source>
        <dbReference type="EMBL" id="PWI76769.1"/>
    </source>
</evidence>
<gene>
    <name evidence="3" type="ORF">PCL_03963</name>
</gene>
<proteinExistence type="predicted"/>
<feature type="compositionally biased region" description="Gly residues" evidence="1">
    <location>
        <begin position="64"/>
        <end position="100"/>
    </location>
</feature>
<evidence type="ECO:0000256" key="1">
    <source>
        <dbReference type="SAM" id="MobiDB-lite"/>
    </source>
</evidence>
<sequence length="222" mass="20945">MKHSIATIAFLATLGLSSPLKSTGATDVYRDTAPIIMKRDNNDRAVHSTAYGAPKTKHVARQFGPGGLQSGEGNELGDGGGSGCSCPGTGDGPLSGGLPPGGLPPPEQVPGGGQSPGGPGGFNGAPSARRNARRNFGGDSQGPGGTQLPPGAGGAPGGPGVPEPNNCPPCPDSCPGGQGPLGGAEGGPPGDGLGTAPGGVPGVPSNGDPSGASVPGVEGNGV</sequence>
<feature type="compositionally biased region" description="Gly residues" evidence="1">
    <location>
        <begin position="139"/>
        <end position="158"/>
    </location>
</feature>
<dbReference type="EMBL" id="LCWV01000001">
    <property type="protein sequence ID" value="PWI76769.1"/>
    <property type="molecule type" value="Genomic_DNA"/>
</dbReference>
<comment type="caution">
    <text evidence="3">The sequence shown here is derived from an EMBL/GenBank/DDBJ whole genome shotgun (WGS) entry which is preliminary data.</text>
</comment>
<feature type="chain" id="PRO_5015613809" description="Collagen triple helix repeat protein" evidence="2">
    <location>
        <begin position="26"/>
        <end position="222"/>
    </location>
</feature>
<feature type="compositionally biased region" description="Pro residues" evidence="1">
    <location>
        <begin position="159"/>
        <end position="172"/>
    </location>
</feature>
<dbReference type="Proteomes" id="UP000245956">
    <property type="component" value="Unassembled WGS sequence"/>
</dbReference>
<name>A0A2U3EQJ4_PURLI</name>
<feature type="signal peptide" evidence="2">
    <location>
        <begin position="1"/>
        <end position="25"/>
    </location>
</feature>